<reference evidence="18" key="1">
    <citation type="submission" date="2017-02" db="UniProtKB">
        <authorList>
            <consortium name="WormBaseParasite"/>
        </authorList>
    </citation>
    <scope>IDENTIFICATION</scope>
</reference>
<keyword evidence="4" id="KW-0808">Transferase</keyword>
<dbReference type="Gene3D" id="3.30.60.60">
    <property type="entry name" value="N-acetyl transferase-like"/>
    <property type="match status" value="1"/>
</dbReference>
<dbReference type="PANTHER" id="PTHR10615">
    <property type="entry name" value="HISTONE ACETYLTRANSFERASE"/>
    <property type="match status" value="1"/>
</dbReference>
<dbReference type="EMBL" id="UYWX01020684">
    <property type="protein sequence ID" value="VDM33839.1"/>
    <property type="molecule type" value="Genomic_DNA"/>
</dbReference>
<dbReference type="InterPro" id="IPR050603">
    <property type="entry name" value="MYST_HAT"/>
</dbReference>
<evidence type="ECO:0000256" key="4">
    <source>
        <dbReference type="ARBA" id="ARBA00022679"/>
    </source>
</evidence>
<dbReference type="PROSITE" id="PS51726">
    <property type="entry name" value="MYST_HAT"/>
    <property type="match status" value="1"/>
</dbReference>
<evidence type="ECO:0000259" key="15">
    <source>
        <dbReference type="PROSITE" id="PS51726"/>
    </source>
</evidence>
<feature type="compositionally biased region" description="Basic and acidic residues" evidence="14">
    <location>
        <begin position="124"/>
        <end position="133"/>
    </location>
</feature>
<comment type="similarity">
    <text evidence="2">Belongs to the MYST (SAS/MOZ) family.</text>
</comment>
<dbReference type="Proteomes" id="UP000274429">
    <property type="component" value="Unassembled WGS sequence"/>
</dbReference>
<dbReference type="Gene3D" id="3.40.630.30">
    <property type="match status" value="1"/>
</dbReference>
<dbReference type="EC" id="2.3.1.48" evidence="3"/>
<dbReference type="SUPFAM" id="SSF55729">
    <property type="entry name" value="Acyl-CoA N-acyltransferases (Nat)"/>
    <property type="match status" value="1"/>
</dbReference>
<dbReference type="InterPro" id="IPR036388">
    <property type="entry name" value="WH-like_DNA-bd_sf"/>
</dbReference>
<evidence type="ECO:0000256" key="10">
    <source>
        <dbReference type="ARBA" id="ARBA00023163"/>
    </source>
</evidence>
<dbReference type="Gene3D" id="1.10.10.10">
    <property type="entry name" value="Winged helix-like DNA-binding domain superfamily/Winged helix DNA-binding domain"/>
    <property type="match status" value="1"/>
</dbReference>
<evidence type="ECO:0000313" key="17">
    <source>
        <dbReference type="Proteomes" id="UP000274429"/>
    </source>
</evidence>
<keyword evidence="8" id="KW-0007">Acetylation</keyword>
<evidence type="ECO:0000256" key="14">
    <source>
        <dbReference type="SAM" id="MobiDB-lite"/>
    </source>
</evidence>
<dbReference type="GO" id="GO:0000724">
    <property type="term" value="P:double-strand break repair via homologous recombination"/>
    <property type="evidence" value="ECO:0007669"/>
    <property type="project" value="TreeGrafter"/>
</dbReference>
<dbReference type="Pfam" id="PF01853">
    <property type="entry name" value="MOZ_SAS"/>
    <property type="match status" value="1"/>
</dbReference>
<accession>A0A0R3X6J6</accession>
<dbReference type="Pfam" id="PF17772">
    <property type="entry name" value="zf-MYST"/>
    <property type="match status" value="1"/>
</dbReference>
<evidence type="ECO:0000256" key="1">
    <source>
        <dbReference type="ARBA" id="ARBA00004123"/>
    </source>
</evidence>
<protein>
    <recommendedName>
        <fullName evidence="3">histone acetyltransferase</fullName>
        <ecNumber evidence="3">2.3.1.48</ecNumber>
    </recommendedName>
</protein>
<dbReference type="CDD" id="cd04301">
    <property type="entry name" value="NAT_SF"/>
    <property type="match status" value="1"/>
</dbReference>
<dbReference type="WBParaSite" id="TTAC_0000913201-mRNA-1">
    <property type="protein sequence ID" value="TTAC_0000913201-mRNA-1"/>
    <property type="gene ID" value="TTAC_0000913201"/>
</dbReference>
<dbReference type="OrthoDB" id="787137at2759"/>
<feature type="active site" description="Proton donor/acceptor" evidence="13">
    <location>
        <position position="331"/>
    </location>
</feature>
<dbReference type="GO" id="GO:0035267">
    <property type="term" value="C:NuA4 histone acetyltransferase complex"/>
    <property type="evidence" value="ECO:0007669"/>
    <property type="project" value="TreeGrafter"/>
</dbReference>
<dbReference type="Gene3D" id="2.30.30.140">
    <property type="match status" value="1"/>
</dbReference>
<evidence type="ECO:0000256" key="11">
    <source>
        <dbReference type="ARBA" id="ARBA00023242"/>
    </source>
</evidence>
<dbReference type="SUPFAM" id="SSF54160">
    <property type="entry name" value="Chromo domain-like"/>
    <property type="match status" value="1"/>
</dbReference>
<feature type="region of interest" description="Disordered" evidence="14">
    <location>
        <begin position="102"/>
        <end position="150"/>
    </location>
</feature>
<proteinExistence type="inferred from homology"/>
<name>A0A0R3X6J6_HYDTA</name>
<keyword evidence="7" id="KW-0862">Zinc</keyword>
<dbReference type="InterPro" id="IPR016197">
    <property type="entry name" value="Chromo-like_dom_sf"/>
</dbReference>
<evidence type="ECO:0000256" key="13">
    <source>
        <dbReference type="PIRSR" id="PIRSR602717-51"/>
    </source>
</evidence>
<sequence>MVVGNLHKNLEGCRVPVRLKQSKLYRNTDEFFNKRLDEWVEQSRIDFDKLEYPSKKLPRDGSSASLSVLSTADPTVKFSVTTEDPTENEHLQILSPKTRINPTGALQLKRKRHSDDETPAQTMESRDEPDRPKSQVVPRQTGSMISSHHEQDVVTRIRNIEWIQIGRHKIKPWYFSPYPYELISAPCIYICEFCLKYLKSEGCLKRHLTKCQFRHPPGNEIYRKLPHSFIEIDGRKNKIYAQHLCLLAKLFLDHKTLYYDTDPFLFYVLCEIDAYGYHLVGYFSKEKESSEDYNVACILTLPPYQRKGYGKFLIEFSYALSKIEGKLGSPEKPLSDLGLLSYRSYWTMTIMEILLSIKPSEPGQESENIDAYRRSMEKRSVRVDQSCLHWKPKDWSKRGRW</sequence>
<keyword evidence="12" id="KW-0012">Acyltransferase</keyword>
<evidence type="ECO:0000256" key="7">
    <source>
        <dbReference type="ARBA" id="ARBA00022833"/>
    </source>
</evidence>
<evidence type="ECO:0000256" key="6">
    <source>
        <dbReference type="ARBA" id="ARBA00022771"/>
    </source>
</evidence>
<reference evidence="16 17" key="2">
    <citation type="submission" date="2018-11" db="EMBL/GenBank/DDBJ databases">
        <authorList>
            <consortium name="Pathogen Informatics"/>
        </authorList>
    </citation>
    <scope>NUCLEOTIDE SEQUENCE [LARGE SCALE GENOMIC DNA]</scope>
</reference>
<keyword evidence="10" id="KW-0804">Transcription</keyword>
<dbReference type="FunFam" id="3.30.60.60:FF:000001">
    <property type="entry name" value="Histone acetyltransferase"/>
    <property type="match status" value="1"/>
</dbReference>
<evidence type="ECO:0000256" key="3">
    <source>
        <dbReference type="ARBA" id="ARBA00013184"/>
    </source>
</evidence>
<evidence type="ECO:0000256" key="8">
    <source>
        <dbReference type="ARBA" id="ARBA00022990"/>
    </source>
</evidence>
<keyword evidence="5" id="KW-0479">Metal-binding</keyword>
<organism evidence="18">
    <name type="scientific">Hydatigena taeniaeformis</name>
    <name type="common">Feline tapeworm</name>
    <name type="synonym">Taenia taeniaeformis</name>
    <dbReference type="NCBI Taxonomy" id="6205"/>
    <lineage>
        <taxon>Eukaryota</taxon>
        <taxon>Metazoa</taxon>
        <taxon>Spiralia</taxon>
        <taxon>Lophotrochozoa</taxon>
        <taxon>Platyhelminthes</taxon>
        <taxon>Cestoda</taxon>
        <taxon>Eucestoda</taxon>
        <taxon>Cyclophyllidea</taxon>
        <taxon>Taeniidae</taxon>
        <taxon>Hydatigera</taxon>
    </lineage>
</organism>
<dbReference type="FunFam" id="3.40.630.30:FF:000002">
    <property type="entry name" value="Histone acetyltransferase"/>
    <property type="match status" value="1"/>
</dbReference>
<dbReference type="AlphaFoldDB" id="A0A0R3X6J6"/>
<dbReference type="InterPro" id="IPR002717">
    <property type="entry name" value="HAT_MYST-type"/>
</dbReference>
<dbReference type="PANTHER" id="PTHR10615:SF219">
    <property type="entry name" value="HISTONE ACETYLTRANSFERASE KAT5"/>
    <property type="match status" value="1"/>
</dbReference>
<gene>
    <name evidence="16" type="ORF">TTAC_LOCUS9117</name>
</gene>
<dbReference type="GO" id="GO:0046972">
    <property type="term" value="F:histone H4K16 acetyltransferase activity"/>
    <property type="evidence" value="ECO:0007669"/>
    <property type="project" value="TreeGrafter"/>
</dbReference>
<evidence type="ECO:0000256" key="5">
    <source>
        <dbReference type="ARBA" id="ARBA00022723"/>
    </source>
</evidence>
<keyword evidence="17" id="KW-1185">Reference proteome</keyword>
<keyword evidence="9" id="KW-0805">Transcription regulation</keyword>
<dbReference type="GO" id="GO:0008270">
    <property type="term" value="F:zinc ion binding"/>
    <property type="evidence" value="ECO:0007669"/>
    <property type="project" value="UniProtKB-KW"/>
</dbReference>
<evidence type="ECO:0000256" key="12">
    <source>
        <dbReference type="ARBA" id="ARBA00023315"/>
    </source>
</evidence>
<dbReference type="InterPro" id="IPR016181">
    <property type="entry name" value="Acyl_CoA_acyltransferase"/>
</dbReference>
<dbReference type="InterPro" id="IPR040706">
    <property type="entry name" value="Zf-MYST"/>
</dbReference>
<evidence type="ECO:0000313" key="16">
    <source>
        <dbReference type="EMBL" id="VDM33839.1"/>
    </source>
</evidence>
<keyword evidence="6" id="KW-0863">Zinc-finger</keyword>
<dbReference type="GO" id="GO:0006355">
    <property type="term" value="P:regulation of DNA-templated transcription"/>
    <property type="evidence" value="ECO:0007669"/>
    <property type="project" value="InterPro"/>
</dbReference>
<evidence type="ECO:0000256" key="2">
    <source>
        <dbReference type="ARBA" id="ARBA00010107"/>
    </source>
</evidence>
<keyword evidence="11" id="KW-0539">Nucleus</keyword>
<comment type="subcellular location">
    <subcellularLocation>
        <location evidence="1">Nucleus</location>
    </subcellularLocation>
</comment>
<feature type="compositionally biased region" description="Polar residues" evidence="14">
    <location>
        <begin position="137"/>
        <end position="146"/>
    </location>
</feature>
<dbReference type="STRING" id="6205.A0A0R3X6J6"/>
<feature type="domain" description="MYST-type HAT" evidence="15">
    <location>
        <begin position="155"/>
        <end position="392"/>
    </location>
</feature>
<evidence type="ECO:0000313" key="18">
    <source>
        <dbReference type="WBParaSite" id="TTAC_0000913201-mRNA-1"/>
    </source>
</evidence>
<evidence type="ECO:0000256" key="9">
    <source>
        <dbReference type="ARBA" id="ARBA00023015"/>
    </source>
</evidence>
<dbReference type="InterPro" id="IPR025995">
    <property type="entry name" value="Tudor-knot"/>
</dbReference>
<dbReference type="Pfam" id="PF11717">
    <property type="entry name" value="Tudor-knot"/>
    <property type="match status" value="1"/>
</dbReference>
<dbReference type="GO" id="GO:0005634">
    <property type="term" value="C:nucleus"/>
    <property type="evidence" value="ECO:0007669"/>
    <property type="project" value="UniProtKB-SubCell"/>
</dbReference>